<dbReference type="EMBL" id="CP144537">
    <property type="protein sequence ID" value="WWC63828.1"/>
    <property type="molecule type" value="Genomic_DNA"/>
</dbReference>
<accession>A0A1A5ZUR0</accession>
<name>A0A1A5ZUR0_9TREE</name>
<feature type="region of interest" description="Disordered" evidence="1">
    <location>
        <begin position="402"/>
        <end position="448"/>
    </location>
</feature>
<dbReference type="AlphaFoldDB" id="A0A1A5ZUR0"/>
<proteinExistence type="predicted"/>
<feature type="region of interest" description="Disordered" evidence="1">
    <location>
        <begin position="1"/>
        <end position="65"/>
    </location>
</feature>
<dbReference type="OrthoDB" id="2565391at2759"/>
<dbReference type="EMBL" id="KI894037">
    <property type="protein sequence ID" value="OBR81538.1"/>
    <property type="molecule type" value="Genomic_DNA"/>
</dbReference>
<feature type="compositionally biased region" description="Polar residues" evidence="1">
    <location>
        <begin position="21"/>
        <end position="45"/>
    </location>
</feature>
<feature type="compositionally biased region" description="Low complexity" evidence="1">
    <location>
        <begin position="118"/>
        <end position="130"/>
    </location>
</feature>
<feature type="region of interest" description="Disordered" evidence="1">
    <location>
        <begin position="82"/>
        <end position="196"/>
    </location>
</feature>
<feature type="compositionally biased region" description="Polar residues" evidence="1">
    <location>
        <begin position="290"/>
        <end position="304"/>
    </location>
</feature>
<evidence type="ECO:0000313" key="3">
    <source>
        <dbReference type="EMBL" id="WWC63828.1"/>
    </source>
</evidence>
<evidence type="ECO:0000313" key="2">
    <source>
        <dbReference type="EMBL" id="OBR81538.1"/>
    </source>
</evidence>
<feature type="region of interest" description="Disordered" evidence="1">
    <location>
        <begin position="553"/>
        <end position="660"/>
    </location>
</feature>
<feature type="compositionally biased region" description="Polar residues" evidence="1">
    <location>
        <begin position="1"/>
        <end position="12"/>
    </location>
</feature>
<dbReference type="GeneID" id="28972007"/>
<feature type="compositionally biased region" description="Basic and acidic residues" evidence="1">
    <location>
        <begin position="342"/>
        <end position="351"/>
    </location>
</feature>
<reference evidence="3" key="3">
    <citation type="submission" date="2024-02" db="EMBL/GenBank/DDBJ databases">
        <title>Comparative genomics of Cryptococcus and Kwoniella reveals pathogenesis evolution and contrasting modes of karyotype evolution via chromosome fusion or intercentromeric recombination.</title>
        <authorList>
            <person name="Coelho M.A."/>
            <person name="David-Palma M."/>
            <person name="Shea T."/>
            <person name="Bowers K."/>
            <person name="McGinley-Smith S."/>
            <person name="Mohammad A.W."/>
            <person name="Gnirke A."/>
            <person name="Yurkov A.M."/>
            <person name="Nowrousian M."/>
            <person name="Sun S."/>
            <person name="Cuomo C.A."/>
            <person name="Heitman J."/>
        </authorList>
    </citation>
    <scope>NUCLEOTIDE SEQUENCE</scope>
    <source>
        <strain evidence="3">CBS 10117</strain>
    </source>
</reference>
<feature type="region of interest" description="Disordered" evidence="1">
    <location>
        <begin position="477"/>
        <end position="512"/>
    </location>
</feature>
<dbReference type="VEuPathDB" id="FungiDB:I303_08308"/>
<organism evidence="2">
    <name type="scientific">Kwoniella dejecticola CBS 10117</name>
    <dbReference type="NCBI Taxonomy" id="1296121"/>
    <lineage>
        <taxon>Eukaryota</taxon>
        <taxon>Fungi</taxon>
        <taxon>Dikarya</taxon>
        <taxon>Basidiomycota</taxon>
        <taxon>Agaricomycotina</taxon>
        <taxon>Tremellomycetes</taxon>
        <taxon>Tremellales</taxon>
        <taxon>Cryptococcaceae</taxon>
        <taxon>Kwoniella</taxon>
    </lineage>
</organism>
<feature type="compositionally biased region" description="Basic residues" evidence="1">
    <location>
        <begin position="415"/>
        <end position="430"/>
    </location>
</feature>
<sequence>MSSSDLISFDPNSTSTSTSTLDTQANPGPSTSKRMQASRSHSAPSLTHWVGTPDGPIKRSWNPSTSPCIPIISVEGKIGVATIDKGKGKGKGKAKESGIEEELSQLYVTHERQEAEAEAQAQAQASSSKSAHTRRSPVKNSINLERGTPSKLLGAPSSVIPGTSENGATNANASVISSQTEDLPEGSRGKRRSWGSSLVGSAVSVGVFGAALGLTAYRLISNQPSSSLSPTRPEVQGAISAASEVERDSTISGPTDAAPVQGQSQRSDAIEENSLPRIATTGEEAAGRCRSTTNRQQPPTSSPMSHDRAQGGQIPVQEVPISRDDDTRRRIADLQPPPTYEETERLREGRAHVASSVNPNPKEWEDLVDIDIGAEERHDTVPLSRVSPLIPRTIKGRPSTYSLLCRYSPSPKSKSNARRNNRIRRSRSSRKGMLFGHSHSQSISLSSTSSMPSIEIYHDGSDLFTANLEHSGLKTQQGYEPQQDGVGQAEDVNRVNQEGEKEEDKHEDEMISRLDSMSSRLASLIEEGRKALESTPGLGTTPGWEDEVSLYGASQEREQDHEQDQKPSQVEDGIESAQIITSIEHGTDTLAQKDHGKKRRRYSKIPTRVGSDLHLKQSSSKDRVSSEQAAECHDESEKQINQRSKIPIRSKGKIDGLNAV</sequence>
<keyword evidence="4" id="KW-1185">Reference proteome</keyword>
<feature type="compositionally biased region" description="Low complexity" evidence="1">
    <location>
        <begin position="438"/>
        <end position="448"/>
    </location>
</feature>
<feature type="compositionally biased region" description="Polar residues" evidence="1">
    <location>
        <begin position="160"/>
        <end position="181"/>
    </location>
</feature>
<reference evidence="2" key="1">
    <citation type="submission" date="2013-07" db="EMBL/GenBank/DDBJ databases">
        <title>The Genome Sequence of Cryptococcus dejecticola CBS10117.</title>
        <authorList>
            <consortium name="The Broad Institute Genome Sequencing Platform"/>
            <person name="Cuomo C."/>
            <person name="Litvintseva A."/>
            <person name="Chen Y."/>
            <person name="Heitman J."/>
            <person name="Sun S."/>
            <person name="Springer D."/>
            <person name="Dromer F."/>
            <person name="Young S.K."/>
            <person name="Zeng Q."/>
            <person name="Gargeya S."/>
            <person name="Fitzgerald M."/>
            <person name="Abouelleil A."/>
            <person name="Alvarado L."/>
            <person name="Berlin A.M."/>
            <person name="Chapman S.B."/>
            <person name="Dewar J."/>
            <person name="Goldberg J."/>
            <person name="Griggs A."/>
            <person name="Gujja S."/>
            <person name="Hansen M."/>
            <person name="Howarth C."/>
            <person name="Imamovic A."/>
            <person name="Larimer J."/>
            <person name="McCowan C."/>
            <person name="Murphy C."/>
            <person name="Pearson M."/>
            <person name="Priest M."/>
            <person name="Roberts A."/>
            <person name="Saif S."/>
            <person name="Shea T."/>
            <person name="Sykes S."/>
            <person name="Wortman J."/>
            <person name="Nusbaum C."/>
            <person name="Birren B."/>
        </authorList>
    </citation>
    <scope>NUCLEOTIDE SEQUENCE [LARGE SCALE GENOMIC DNA]</scope>
    <source>
        <strain evidence="2">CBS 10117</strain>
    </source>
</reference>
<dbReference type="Proteomes" id="UP000078595">
    <property type="component" value="Chromosome 8"/>
</dbReference>
<dbReference type="RefSeq" id="XP_018259380.1">
    <property type="nucleotide sequence ID" value="XM_018411568.1"/>
</dbReference>
<feature type="compositionally biased region" description="Basic and acidic residues" evidence="1">
    <location>
        <begin position="491"/>
        <end position="512"/>
    </location>
</feature>
<feature type="compositionally biased region" description="Basic and acidic residues" evidence="1">
    <location>
        <begin position="555"/>
        <end position="565"/>
    </location>
</feature>
<feature type="region of interest" description="Disordered" evidence="1">
    <location>
        <begin position="223"/>
        <end position="358"/>
    </location>
</feature>
<evidence type="ECO:0000313" key="4">
    <source>
        <dbReference type="Proteomes" id="UP000078595"/>
    </source>
</evidence>
<gene>
    <name evidence="2" type="ORF">I303_08308</name>
    <name evidence="3" type="ORF">I303_106433</name>
</gene>
<feature type="compositionally biased region" description="Basic and acidic residues" evidence="1">
    <location>
        <begin position="611"/>
        <end position="640"/>
    </location>
</feature>
<protein>
    <submittedName>
        <fullName evidence="2">Uncharacterized protein</fullName>
    </submittedName>
</protein>
<reference evidence="3" key="2">
    <citation type="submission" date="2013-07" db="EMBL/GenBank/DDBJ databases">
        <authorList>
            <consortium name="The Broad Institute Genome Sequencing Platform"/>
            <person name="Cuomo C."/>
            <person name="Litvintseva A."/>
            <person name="Chen Y."/>
            <person name="Heitman J."/>
            <person name="Sun S."/>
            <person name="Springer D."/>
            <person name="Dromer F."/>
            <person name="Young S.K."/>
            <person name="Zeng Q."/>
            <person name="Gargeya S."/>
            <person name="Fitzgerald M."/>
            <person name="Abouelleil A."/>
            <person name="Alvarado L."/>
            <person name="Berlin A.M."/>
            <person name="Chapman S.B."/>
            <person name="Dewar J."/>
            <person name="Goldberg J."/>
            <person name="Griggs A."/>
            <person name="Gujja S."/>
            <person name="Hansen M."/>
            <person name="Howarth C."/>
            <person name="Imamovic A."/>
            <person name="Larimer J."/>
            <person name="McCowan C."/>
            <person name="Murphy C."/>
            <person name="Pearson M."/>
            <person name="Priest M."/>
            <person name="Roberts A."/>
            <person name="Saif S."/>
            <person name="Shea T."/>
            <person name="Sykes S."/>
            <person name="Wortman J."/>
            <person name="Nusbaum C."/>
            <person name="Birren B."/>
        </authorList>
    </citation>
    <scope>NUCLEOTIDE SEQUENCE</scope>
    <source>
        <strain evidence="3">CBS 10117</strain>
    </source>
</reference>
<evidence type="ECO:0000256" key="1">
    <source>
        <dbReference type="SAM" id="MobiDB-lite"/>
    </source>
</evidence>
<feature type="compositionally biased region" description="Basic and acidic residues" evidence="1">
    <location>
        <begin position="321"/>
        <end position="332"/>
    </location>
</feature>
<dbReference type="KEGG" id="kdj:28972007"/>
<feature type="compositionally biased region" description="Basic and acidic residues" evidence="1">
    <location>
        <begin position="585"/>
        <end position="594"/>
    </location>
</feature>